<dbReference type="Proteomes" id="UP000245712">
    <property type="component" value="Unassembled WGS sequence"/>
</dbReference>
<dbReference type="Pfam" id="PF11367">
    <property type="entry name" value="Tail_completion_gp17"/>
    <property type="match status" value="1"/>
</dbReference>
<dbReference type="EMBL" id="QEOB01000002">
    <property type="protein sequence ID" value="PVX86478.1"/>
    <property type="molecule type" value="Genomic_DNA"/>
</dbReference>
<accession>A0ABX5KTX9</accession>
<reference evidence="1 2" key="1">
    <citation type="submission" date="2018-05" db="EMBL/GenBank/DDBJ databases">
        <title>Genomic Encyclopedia of Type Strains, Phase IV (KMG-V): Genome sequencing to study the core and pangenomes of soil and plant-associated prokaryotes.</title>
        <authorList>
            <person name="Whitman W."/>
        </authorList>
    </citation>
    <scope>NUCLEOTIDE SEQUENCE [LARGE SCALE GENOMIC DNA]</scope>
    <source>
        <strain evidence="1 2">SCZa-39</strain>
    </source>
</reference>
<evidence type="ECO:0000313" key="2">
    <source>
        <dbReference type="Proteomes" id="UP000245712"/>
    </source>
</evidence>
<proteinExistence type="predicted"/>
<evidence type="ECO:0000313" key="1">
    <source>
        <dbReference type="EMBL" id="PVX86478.1"/>
    </source>
</evidence>
<keyword evidence="2" id="KW-1185">Reference proteome</keyword>
<sequence>MSVEAKIFTLLSPLVDGRVFPGFAPDGTERPYITWQQFGGHVITLVAKEVPEKQNGFFQVNVWSGLSDEVDSLALQIEAAFITAADFSAKPMVAPVSQNEPDLGLYGKRMEFTVWSDR</sequence>
<name>A0ABX5KTX9_9BURK</name>
<comment type="caution">
    <text evidence="1">The sequence shown here is derived from an EMBL/GenBank/DDBJ whole genome shotgun (WGS) entry which is preliminary data.</text>
</comment>
<gene>
    <name evidence="1" type="ORF">C7402_102314</name>
</gene>
<dbReference type="RefSeq" id="WP_116609886.1">
    <property type="nucleotide sequence ID" value="NZ_QEOB01000002.1"/>
</dbReference>
<protein>
    <submittedName>
        <fullName evidence="1">Uncharacterized protein DUF3168</fullName>
    </submittedName>
</protein>
<dbReference type="InterPro" id="IPR021508">
    <property type="entry name" value="Gp17-like"/>
</dbReference>
<organism evidence="1 2">
    <name type="scientific">Paraburkholderia unamae</name>
    <dbReference type="NCBI Taxonomy" id="219649"/>
    <lineage>
        <taxon>Bacteria</taxon>
        <taxon>Pseudomonadati</taxon>
        <taxon>Pseudomonadota</taxon>
        <taxon>Betaproteobacteria</taxon>
        <taxon>Burkholderiales</taxon>
        <taxon>Burkholderiaceae</taxon>
        <taxon>Paraburkholderia</taxon>
    </lineage>
</organism>